<keyword evidence="3" id="KW-1185">Reference proteome</keyword>
<feature type="region of interest" description="Disordered" evidence="1">
    <location>
        <begin position="12"/>
        <end position="33"/>
    </location>
</feature>
<accession>A0AAE3KCD4</accession>
<reference evidence="2" key="1">
    <citation type="submission" date="2022-03" db="EMBL/GenBank/DDBJ databases">
        <title>Genomic Encyclopedia of Type Strains, Phase III (KMG-III): the genomes of soil and plant-associated and newly described type strains.</title>
        <authorList>
            <person name="Whitman W."/>
        </authorList>
    </citation>
    <scope>NUCLEOTIDE SEQUENCE</scope>
    <source>
        <strain evidence="2">ANL 6-2</strain>
    </source>
</reference>
<dbReference type="AlphaFoldDB" id="A0AAE3KCD4"/>
<dbReference type="EMBL" id="JALJXV010000006">
    <property type="protein sequence ID" value="MCP1675636.1"/>
    <property type="molecule type" value="Genomic_DNA"/>
</dbReference>
<evidence type="ECO:0000313" key="2">
    <source>
        <dbReference type="EMBL" id="MCP1675636.1"/>
    </source>
</evidence>
<dbReference type="RefSeq" id="WP_253479249.1">
    <property type="nucleotide sequence ID" value="NZ_JALJXV010000006.1"/>
</dbReference>
<organism evidence="2 3">
    <name type="scientific">Natronocella acetinitrilica</name>
    <dbReference type="NCBI Taxonomy" id="414046"/>
    <lineage>
        <taxon>Bacteria</taxon>
        <taxon>Pseudomonadati</taxon>
        <taxon>Pseudomonadota</taxon>
        <taxon>Gammaproteobacteria</taxon>
        <taxon>Chromatiales</taxon>
        <taxon>Ectothiorhodospiraceae</taxon>
        <taxon>Natronocella</taxon>
    </lineage>
</organism>
<protein>
    <submittedName>
        <fullName evidence="2">Uncharacterized protein</fullName>
    </submittedName>
</protein>
<evidence type="ECO:0000313" key="3">
    <source>
        <dbReference type="Proteomes" id="UP001205843"/>
    </source>
</evidence>
<gene>
    <name evidence="2" type="ORF">J2T57_002786</name>
</gene>
<name>A0AAE3KCD4_9GAMM</name>
<comment type="caution">
    <text evidence="2">The sequence shown here is derived from an EMBL/GenBank/DDBJ whole genome shotgun (WGS) entry which is preliminary data.</text>
</comment>
<sequence>MNYSSRQIQAMIRDPMPTMGNEPPRRIPADSPLHSHAIGRGSYHEFYAFVWRDSAVEYVDGAVAYTNDRDTFARVAYSTRFRARGVKEPAGGGKRRRSHGAAPVASG</sequence>
<dbReference type="Proteomes" id="UP001205843">
    <property type="component" value="Unassembled WGS sequence"/>
</dbReference>
<evidence type="ECO:0000256" key="1">
    <source>
        <dbReference type="SAM" id="MobiDB-lite"/>
    </source>
</evidence>
<feature type="region of interest" description="Disordered" evidence="1">
    <location>
        <begin position="85"/>
        <end position="107"/>
    </location>
</feature>
<proteinExistence type="predicted"/>